<feature type="region of interest" description="Disordered" evidence="1">
    <location>
        <begin position="246"/>
        <end position="267"/>
    </location>
</feature>
<dbReference type="AlphaFoldDB" id="A0A267ETV7"/>
<gene>
    <name evidence="2" type="ORF">BOX15_Mlig017442g1</name>
</gene>
<organism evidence="2 3">
    <name type="scientific">Macrostomum lignano</name>
    <dbReference type="NCBI Taxonomy" id="282301"/>
    <lineage>
        <taxon>Eukaryota</taxon>
        <taxon>Metazoa</taxon>
        <taxon>Spiralia</taxon>
        <taxon>Lophotrochozoa</taxon>
        <taxon>Platyhelminthes</taxon>
        <taxon>Rhabditophora</taxon>
        <taxon>Macrostomorpha</taxon>
        <taxon>Macrostomida</taxon>
        <taxon>Macrostomidae</taxon>
        <taxon>Macrostomum</taxon>
    </lineage>
</organism>
<feature type="non-terminal residue" evidence="2">
    <location>
        <position position="1"/>
    </location>
</feature>
<name>A0A267ETV7_9PLAT</name>
<accession>A0A267ETV7</accession>
<reference evidence="2 3" key="1">
    <citation type="submission" date="2017-06" db="EMBL/GenBank/DDBJ databases">
        <title>A platform for efficient transgenesis in Macrostomum lignano, a flatworm model organism for stem cell research.</title>
        <authorList>
            <person name="Berezikov E."/>
        </authorList>
    </citation>
    <scope>NUCLEOTIDE SEQUENCE [LARGE SCALE GENOMIC DNA]</scope>
    <source>
        <strain evidence="2">DV1</strain>
        <tissue evidence="2">Whole organism</tissue>
    </source>
</reference>
<dbReference type="Proteomes" id="UP000215902">
    <property type="component" value="Unassembled WGS sequence"/>
</dbReference>
<dbReference type="EMBL" id="NIVC01001752">
    <property type="protein sequence ID" value="PAA64414.1"/>
    <property type="molecule type" value="Genomic_DNA"/>
</dbReference>
<evidence type="ECO:0000313" key="3">
    <source>
        <dbReference type="Proteomes" id="UP000215902"/>
    </source>
</evidence>
<evidence type="ECO:0000313" key="2">
    <source>
        <dbReference type="EMBL" id="PAA64414.1"/>
    </source>
</evidence>
<evidence type="ECO:0000256" key="1">
    <source>
        <dbReference type="SAM" id="MobiDB-lite"/>
    </source>
</evidence>
<proteinExistence type="predicted"/>
<protein>
    <submittedName>
        <fullName evidence="2">Uncharacterized protein</fullName>
    </submittedName>
</protein>
<sequence>QLQALVIFINRSCPLIFDMHGAVPTPDSQQFSRVTRRRHSNTAVSSNNQLIDSKLRQLIARFLQRWERLHARSMVEFVCNTLSNEPEVLAAVQQATADLLQLTPGPDDNFRREALKRQLHAIVACVPDWLHEMLSERICLSAEMQTTDGQSDRTSLSLTPNALLTARYYTTHTKKQFPAAAATDGQPDDQAMPSAELSGFCKRYPFSQVIYSNVLTQPDNSTSTGIVKAGKSSSRQPSFVLKRRVARERSSVSGPLDRAMSSDNSSEQVVRKAITQLRDAMHLPPK</sequence>
<keyword evidence="3" id="KW-1185">Reference proteome</keyword>
<comment type="caution">
    <text evidence="2">The sequence shown here is derived from an EMBL/GenBank/DDBJ whole genome shotgun (WGS) entry which is preliminary data.</text>
</comment>